<comment type="caution">
    <text evidence="13">The sequence shown here is derived from an EMBL/GenBank/DDBJ whole genome shotgun (WGS) entry which is preliminary data.</text>
</comment>
<evidence type="ECO:0000256" key="1">
    <source>
        <dbReference type="ARBA" id="ARBA00000085"/>
    </source>
</evidence>
<evidence type="ECO:0000313" key="13">
    <source>
        <dbReference type="EMBL" id="MFD1939466.1"/>
    </source>
</evidence>
<dbReference type="InterPro" id="IPR003594">
    <property type="entry name" value="HATPase_dom"/>
</dbReference>
<dbReference type="InterPro" id="IPR003660">
    <property type="entry name" value="HAMP_dom"/>
</dbReference>
<dbReference type="InterPro" id="IPR050428">
    <property type="entry name" value="TCS_sensor_his_kinase"/>
</dbReference>
<name>A0ABW4TCN2_9ACTN</name>
<dbReference type="Pfam" id="PF02518">
    <property type="entry name" value="HATPase_c"/>
    <property type="match status" value="1"/>
</dbReference>
<dbReference type="InterPro" id="IPR036890">
    <property type="entry name" value="HATPase_C_sf"/>
</dbReference>
<comment type="subcellular location">
    <subcellularLocation>
        <location evidence="2">Membrane</location>
    </subcellularLocation>
</comment>
<feature type="region of interest" description="Disordered" evidence="10">
    <location>
        <begin position="617"/>
        <end position="673"/>
    </location>
</feature>
<keyword evidence="14" id="KW-1185">Reference proteome</keyword>
<gene>
    <name evidence="13" type="ORF">ACFSKW_49195</name>
</gene>
<feature type="region of interest" description="Disordered" evidence="10">
    <location>
        <begin position="718"/>
        <end position="740"/>
    </location>
</feature>
<dbReference type="EC" id="2.7.13.3" evidence="3"/>
<dbReference type="PROSITE" id="PS50885">
    <property type="entry name" value="HAMP"/>
    <property type="match status" value="1"/>
</dbReference>
<evidence type="ECO:0000256" key="7">
    <source>
        <dbReference type="ARBA" id="ARBA00022777"/>
    </source>
</evidence>
<reference evidence="14" key="1">
    <citation type="journal article" date="2019" name="Int. J. Syst. Evol. Microbiol.">
        <title>The Global Catalogue of Microorganisms (GCM) 10K type strain sequencing project: providing services to taxonomists for standard genome sequencing and annotation.</title>
        <authorList>
            <consortium name="The Broad Institute Genomics Platform"/>
            <consortium name="The Broad Institute Genome Sequencing Center for Infectious Disease"/>
            <person name="Wu L."/>
            <person name="Ma J."/>
        </authorList>
    </citation>
    <scope>NUCLEOTIDE SEQUENCE [LARGE SCALE GENOMIC DNA]</scope>
    <source>
        <strain evidence="14">ICMP 6774ER</strain>
    </source>
</reference>
<feature type="domain" description="HAMP" evidence="11">
    <location>
        <begin position="316"/>
        <end position="385"/>
    </location>
</feature>
<evidence type="ECO:0000259" key="12">
    <source>
        <dbReference type="PROSITE" id="PS50906"/>
    </source>
</evidence>
<evidence type="ECO:0000256" key="2">
    <source>
        <dbReference type="ARBA" id="ARBA00004370"/>
    </source>
</evidence>
<evidence type="ECO:0000256" key="10">
    <source>
        <dbReference type="SAM" id="MobiDB-lite"/>
    </source>
</evidence>
<evidence type="ECO:0000256" key="6">
    <source>
        <dbReference type="ARBA" id="ARBA00022692"/>
    </source>
</evidence>
<dbReference type="SMART" id="SM00387">
    <property type="entry name" value="HATPase_c"/>
    <property type="match status" value="1"/>
</dbReference>
<keyword evidence="8" id="KW-1133">Transmembrane helix</keyword>
<evidence type="ECO:0000259" key="11">
    <source>
        <dbReference type="PROSITE" id="PS50885"/>
    </source>
</evidence>
<dbReference type="PANTHER" id="PTHR45436:SF5">
    <property type="entry name" value="SENSOR HISTIDINE KINASE TRCS"/>
    <property type="match status" value="1"/>
</dbReference>
<comment type="catalytic activity">
    <reaction evidence="1">
        <text>ATP + protein L-histidine = ADP + protein N-phospho-L-histidine.</text>
        <dbReference type="EC" id="2.7.13.3"/>
    </reaction>
</comment>
<dbReference type="Pfam" id="PF00672">
    <property type="entry name" value="HAMP"/>
    <property type="match status" value="1"/>
</dbReference>
<sequence length="778" mass="82747">MLVSLVALWGFSAWVTVSDGVSLLWASTIDADIVQPSEPLLWGLQRERRLTMTALGSGSAADPQLRAQREENERLRQAFDESARAAIAQGATADALSVRADEVLRRVATLPELRRLIDTGQRNRRQAQAAYDELADSFYDMYGAALSALGDEALAQNGRALATMSKARELMSREDALVSGILASGGFTGDDRADVTRASTIATYVMEQAASELPAEDQRAFRDWHAGPSAARLRMLEQTMATDALTGSAPITPQQWRPAADGALSGLNTVIQTGGDRLVDRAGPVAAGVLIRLLIAGGLGLVAVVTSIVLAVTTTRALLAQLNRLRAAALDLAERRLPGVVERVSHGQAVDLAEEAPPLAFGPDEIGEVARAFNSVQETAIRVSVEQAELRLNTRNILTSLARRTQGLVKRQLDALDVMQRRATTPEELTDLYALDHLVVRTRRAAENLLVLAGATPARTWRRSVPLIDVARGALAEVEDYRRVSITPLDDSHLLGEAVGDLTHLLAELIDNAVSFSPPNTTVTVGGQHVANGYALEIEDRGLGMSSADLAEANRQIADPPEFKATGTAARLGFYVVSRLAARHDILVTLKASPYGGVAAVVLVPLALLREPERSDLFTPVVPPEPPTRGEAAPTPGEQAPPALPTRRRTTPTAPIPSAPPTAPSGPLSAPVAAPSIRVPASTPMAAPVPTQTSDQPLFTPGGLPLRVPQTSIVPELRDQPASSAADARPDEPVPGIVDDEDDLRIRLAALQRGTVRGRAAAERLLGGRDPYGDQEPT</sequence>
<proteinExistence type="predicted"/>
<evidence type="ECO:0000256" key="4">
    <source>
        <dbReference type="ARBA" id="ARBA00022553"/>
    </source>
</evidence>
<dbReference type="RefSeq" id="WP_379581771.1">
    <property type="nucleotide sequence ID" value="NZ_JBHUFV010000083.1"/>
</dbReference>
<dbReference type="SUPFAM" id="SSF55874">
    <property type="entry name" value="ATPase domain of HSP90 chaperone/DNA topoisomerase II/histidine kinase"/>
    <property type="match status" value="1"/>
</dbReference>
<dbReference type="EMBL" id="JBHUFV010000083">
    <property type="protein sequence ID" value="MFD1939466.1"/>
    <property type="molecule type" value="Genomic_DNA"/>
</dbReference>
<keyword evidence="9" id="KW-0902">Two-component regulatory system</keyword>
<dbReference type="InterPro" id="IPR013587">
    <property type="entry name" value="Nitrate/nitrite_sensing"/>
</dbReference>
<dbReference type="Gene3D" id="6.10.340.10">
    <property type="match status" value="1"/>
</dbReference>
<feature type="domain" description="NIT" evidence="12">
    <location>
        <begin position="35"/>
        <end position="285"/>
    </location>
</feature>
<protein>
    <recommendedName>
        <fullName evidence="3">histidine kinase</fullName>
        <ecNumber evidence="3">2.7.13.3</ecNumber>
    </recommendedName>
</protein>
<dbReference type="SMART" id="SM00304">
    <property type="entry name" value="HAMP"/>
    <property type="match status" value="1"/>
</dbReference>
<dbReference type="PROSITE" id="PS50906">
    <property type="entry name" value="NIT"/>
    <property type="match status" value="1"/>
</dbReference>
<organism evidence="13 14">
    <name type="scientific">Nonomuraea mangrovi</name>
    <dbReference type="NCBI Taxonomy" id="2316207"/>
    <lineage>
        <taxon>Bacteria</taxon>
        <taxon>Bacillati</taxon>
        <taxon>Actinomycetota</taxon>
        <taxon>Actinomycetes</taxon>
        <taxon>Streptosporangiales</taxon>
        <taxon>Streptosporangiaceae</taxon>
        <taxon>Nonomuraea</taxon>
    </lineage>
</organism>
<evidence type="ECO:0000256" key="8">
    <source>
        <dbReference type="ARBA" id="ARBA00022989"/>
    </source>
</evidence>
<dbReference type="PANTHER" id="PTHR45436">
    <property type="entry name" value="SENSOR HISTIDINE KINASE YKOH"/>
    <property type="match status" value="1"/>
</dbReference>
<keyword evidence="7" id="KW-0418">Kinase</keyword>
<evidence type="ECO:0000256" key="5">
    <source>
        <dbReference type="ARBA" id="ARBA00022679"/>
    </source>
</evidence>
<dbReference type="Pfam" id="PF08376">
    <property type="entry name" value="NIT"/>
    <property type="match status" value="1"/>
</dbReference>
<accession>A0ABW4TCN2</accession>
<evidence type="ECO:0000256" key="9">
    <source>
        <dbReference type="ARBA" id="ARBA00023012"/>
    </source>
</evidence>
<evidence type="ECO:0000313" key="14">
    <source>
        <dbReference type="Proteomes" id="UP001597368"/>
    </source>
</evidence>
<dbReference type="CDD" id="cd06225">
    <property type="entry name" value="HAMP"/>
    <property type="match status" value="1"/>
</dbReference>
<keyword evidence="6" id="KW-0812">Transmembrane</keyword>
<keyword evidence="4" id="KW-0597">Phosphoprotein</keyword>
<feature type="compositionally biased region" description="Pro residues" evidence="10">
    <location>
        <begin position="654"/>
        <end position="664"/>
    </location>
</feature>
<evidence type="ECO:0000256" key="3">
    <source>
        <dbReference type="ARBA" id="ARBA00012438"/>
    </source>
</evidence>
<dbReference type="InterPro" id="IPR010910">
    <property type="entry name" value="Nitrate/nitrite_sensing_bac"/>
</dbReference>
<keyword evidence="5" id="KW-0808">Transferase</keyword>
<keyword evidence="8" id="KW-0472">Membrane</keyword>
<dbReference type="Gene3D" id="3.30.565.10">
    <property type="entry name" value="Histidine kinase-like ATPase, C-terminal domain"/>
    <property type="match status" value="1"/>
</dbReference>
<dbReference type="Proteomes" id="UP001597368">
    <property type="component" value="Unassembled WGS sequence"/>
</dbReference>